<organism evidence="1 2">
    <name type="scientific">Rattus norvegicus</name>
    <name type="common">Rat</name>
    <dbReference type="NCBI Taxonomy" id="10116"/>
    <lineage>
        <taxon>Eukaryota</taxon>
        <taxon>Metazoa</taxon>
        <taxon>Chordata</taxon>
        <taxon>Craniata</taxon>
        <taxon>Vertebrata</taxon>
        <taxon>Euteleostomi</taxon>
        <taxon>Mammalia</taxon>
        <taxon>Eutheria</taxon>
        <taxon>Euarchontoglires</taxon>
        <taxon>Glires</taxon>
        <taxon>Rodentia</taxon>
        <taxon>Myomorpha</taxon>
        <taxon>Muroidea</taxon>
        <taxon>Muridae</taxon>
        <taxon>Murinae</taxon>
        <taxon>Rattus</taxon>
    </lineage>
</organism>
<protein>
    <submittedName>
        <fullName evidence="1">RCG34097</fullName>
    </submittedName>
</protein>
<sequence>MRVFLSCENWAQSFLLPLPSPWLEERVGAGENLGAL</sequence>
<dbReference type="AlphaFoldDB" id="A6HEQ3"/>
<proteinExistence type="predicted"/>
<dbReference type="Proteomes" id="UP000234681">
    <property type="component" value="Chromosome 10"/>
</dbReference>
<dbReference type="EMBL" id="CH473948">
    <property type="protein sequence ID" value="EDM04508.1"/>
    <property type="molecule type" value="Genomic_DNA"/>
</dbReference>
<reference evidence="1 2" key="1">
    <citation type="submission" date="2005-07" db="EMBL/GenBank/DDBJ databases">
        <authorList>
            <person name="Mural R.J."/>
            <person name="Li P.W."/>
            <person name="Adams M.D."/>
            <person name="Amanatides P.G."/>
            <person name="Baden-Tillson H."/>
            <person name="Barnstead M."/>
            <person name="Chin S.H."/>
            <person name="Dew I."/>
            <person name="Evans C.A."/>
            <person name="Ferriera S."/>
            <person name="Flanigan M."/>
            <person name="Fosler C."/>
            <person name="Glodek A."/>
            <person name="Gu Z."/>
            <person name="Holt R.A."/>
            <person name="Jennings D."/>
            <person name="Kraft C.L."/>
            <person name="Lu F."/>
            <person name="Nguyen T."/>
            <person name="Nusskern D.R."/>
            <person name="Pfannkoch C.M."/>
            <person name="Sitter C."/>
            <person name="Sutton G.G."/>
            <person name="Venter J.C."/>
            <person name="Wang Z."/>
            <person name="Woodage T."/>
            <person name="Zheng X.H."/>
            <person name="Zhong F."/>
        </authorList>
    </citation>
    <scope>NUCLEOTIDE SEQUENCE [LARGE SCALE GENOMIC DNA]</scope>
    <source>
        <strain>BN</strain>
        <strain evidence="2">Sprague-Dawley</strain>
    </source>
</reference>
<accession>A6HEQ3</accession>
<name>A6HEQ3_RAT</name>
<evidence type="ECO:0000313" key="1">
    <source>
        <dbReference type="EMBL" id="EDM04508.1"/>
    </source>
</evidence>
<evidence type="ECO:0000313" key="2">
    <source>
        <dbReference type="Proteomes" id="UP000234681"/>
    </source>
</evidence>
<gene>
    <name evidence="1" type="ORF">rCG_34097</name>
</gene>